<proteinExistence type="predicted"/>
<accession>A0AA38HJN9</accession>
<dbReference type="EMBL" id="JALNTZ010001082">
    <property type="protein sequence ID" value="KAJ3628713.1"/>
    <property type="molecule type" value="Genomic_DNA"/>
</dbReference>
<organism evidence="1 2">
    <name type="scientific">Zophobas morio</name>
    <dbReference type="NCBI Taxonomy" id="2755281"/>
    <lineage>
        <taxon>Eukaryota</taxon>
        <taxon>Metazoa</taxon>
        <taxon>Ecdysozoa</taxon>
        <taxon>Arthropoda</taxon>
        <taxon>Hexapoda</taxon>
        <taxon>Insecta</taxon>
        <taxon>Pterygota</taxon>
        <taxon>Neoptera</taxon>
        <taxon>Endopterygota</taxon>
        <taxon>Coleoptera</taxon>
        <taxon>Polyphaga</taxon>
        <taxon>Cucujiformia</taxon>
        <taxon>Tenebrionidae</taxon>
        <taxon>Zophobas</taxon>
    </lineage>
</organism>
<evidence type="ECO:0000313" key="1">
    <source>
        <dbReference type="EMBL" id="KAJ3628713.1"/>
    </source>
</evidence>
<evidence type="ECO:0000313" key="2">
    <source>
        <dbReference type="Proteomes" id="UP001168821"/>
    </source>
</evidence>
<protein>
    <submittedName>
        <fullName evidence="1">Uncharacterized protein</fullName>
    </submittedName>
</protein>
<sequence length="428" mass="48800">MGDDEDVDSQKATSLKISENEIIPPLVQRSITAPDRSSAIENVDSRERKEDPVVSCINEFRKVTSSEVLTEDFVQKDFFASDSGPNIENSLTTVSQAPPLTFKTKKLGITQSFVCLNKVAHKSTPNDSKKLKAIEINSRRHVKIHVPINKKGRKKAIVNRRGYRKPVSCTEADYQKDNELILQLLQLGPRPLEPFNKIRSNTNLNLNFDSSVAPALELSSLKTKTKKYLSLLPTRKKEGDVRLNKDDKKSKGNKSDLGRPYKPILFGISKTTGLASDSKKDMLIEKGILKHLGTDSQEEHAKTLVEKKINCLTEAHEVFSKESNNKNLEDNFLQRLKIQESLTERCYQLNEELQNICRKRKEVLKDCKQLYTVDDNREAFAGIGASSYSRNLLRALYKYFITSAQYSYELHSIMVKIFFDNRLNLEYF</sequence>
<gene>
    <name evidence="1" type="ORF">Zmor_003895</name>
</gene>
<comment type="caution">
    <text evidence="1">The sequence shown here is derived from an EMBL/GenBank/DDBJ whole genome shotgun (WGS) entry which is preliminary data.</text>
</comment>
<reference evidence="1" key="1">
    <citation type="journal article" date="2023" name="G3 (Bethesda)">
        <title>Whole genome assemblies of Zophobas morio and Tenebrio molitor.</title>
        <authorList>
            <person name="Kaur S."/>
            <person name="Stinson S.A."/>
            <person name="diCenzo G.C."/>
        </authorList>
    </citation>
    <scope>NUCLEOTIDE SEQUENCE</scope>
    <source>
        <strain evidence="1">QUZm001</strain>
    </source>
</reference>
<dbReference type="Proteomes" id="UP001168821">
    <property type="component" value="Unassembled WGS sequence"/>
</dbReference>
<keyword evidence="2" id="KW-1185">Reference proteome</keyword>
<name>A0AA38HJN9_9CUCU</name>
<dbReference type="AlphaFoldDB" id="A0AA38HJN9"/>